<proteinExistence type="predicted"/>
<dbReference type="InterPro" id="IPR010982">
    <property type="entry name" value="Lambda_DNA-bd_dom_sf"/>
</dbReference>
<dbReference type="OrthoDB" id="3227375at2"/>
<keyword evidence="2" id="KW-0238">DNA-binding</keyword>
<dbReference type="GO" id="GO:0003700">
    <property type="term" value="F:DNA-binding transcription factor activity"/>
    <property type="evidence" value="ECO:0007669"/>
    <property type="project" value="TreeGrafter"/>
</dbReference>
<dbReference type="PANTHER" id="PTHR30146:SF109">
    <property type="entry name" value="HTH-TYPE TRANSCRIPTIONAL REGULATOR GALS"/>
    <property type="match status" value="1"/>
</dbReference>
<keyword evidence="3" id="KW-0804">Transcription</keyword>
<feature type="domain" description="HTH lacI-type" evidence="4">
    <location>
        <begin position="26"/>
        <end position="80"/>
    </location>
</feature>
<dbReference type="Gene3D" id="3.40.50.2300">
    <property type="match status" value="2"/>
</dbReference>
<evidence type="ECO:0000259" key="4">
    <source>
        <dbReference type="PROSITE" id="PS50932"/>
    </source>
</evidence>
<evidence type="ECO:0000256" key="2">
    <source>
        <dbReference type="ARBA" id="ARBA00023125"/>
    </source>
</evidence>
<evidence type="ECO:0000256" key="1">
    <source>
        <dbReference type="ARBA" id="ARBA00023015"/>
    </source>
</evidence>
<organism evidence="5 6">
    <name type="scientific">Microlunatus phosphovorus (strain ATCC 700054 / DSM 10555 / JCM 9379 / NBRC 101784 / NCIMB 13414 / VKM Ac-1990 / NM-1)</name>
    <dbReference type="NCBI Taxonomy" id="1032480"/>
    <lineage>
        <taxon>Bacteria</taxon>
        <taxon>Bacillati</taxon>
        <taxon>Actinomycetota</taxon>
        <taxon>Actinomycetes</taxon>
        <taxon>Propionibacteriales</taxon>
        <taxon>Propionibacteriaceae</taxon>
        <taxon>Microlunatus</taxon>
    </lineage>
</organism>
<dbReference type="STRING" id="1032480.MLP_01920"/>
<sequence length="363" mass="38638">MPEIPQRTTLSPVGDDLRARVPSRRATLADVATLAGVSAATASRSLRGVSKVSGDTRQRVLDAARELSYVTTLEAAGRRTVGVIVPFITRWFFSVATASAIDQLRAHGYDVLLYHLGSPDARDAFFGRMPLSGRVDGILSLSMPLTEDHTLALRALGLPLVSLGSSIPGSPSVSIDEGRAARSAVSHLLNLGHRRIGFIAGEPDDPRFDFTPSPGRQHGYQEALQTADIDADDQLIVRGQPGIRGGVSAMAELLSRPQMPTAVFAEFDELAIGAIIALRRAGLRVPQDISVISIDNHEMAEFADLTTISQDVSEQGRVAAQLLLQLLGVEPGVPGGQPLLLPTSLILRGTTAPPRSTWSEVSP</sequence>
<dbReference type="InterPro" id="IPR000843">
    <property type="entry name" value="HTH_LacI"/>
</dbReference>
<dbReference type="SUPFAM" id="SSF47413">
    <property type="entry name" value="lambda repressor-like DNA-binding domains"/>
    <property type="match status" value="1"/>
</dbReference>
<dbReference type="eggNOG" id="COG1609">
    <property type="taxonomic scope" value="Bacteria"/>
</dbReference>
<dbReference type="CDD" id="cd01392">
    <property type="entry name" value="HTH_LacI"/>
    <property type="match status" value="1"/>
</dbReference>
<dbReference type="Pfam" id="PF00356">
    <property type="entry name" value="LacI"/>
    <property type="match status" value="1"/>
</dbReference>
<dbReference type="HOGENOM" id="CLU_037628_6_4_11"/>
<dbReference type="Proteomes" id="UP000007947">
    <property type="component" value="Chromosome"/>
</dbReference>
<dbReference type="Gene3D" id="1.10.260.40">
    <property type="entry name" value="lambda repressor-like DNA-binding domains"/>
    <property type="match status" value="1"/>
</dbReference>
<dbReference type="InterPro" id="IPR028082">
    <property type="entry name" value="Peripla_BP_I"/>
</dbReference>
<dbReference type="SMART" id="SM00354">
    <property type="entry name" value="HTH_LACI"/>
    <property type="match status" value="1"/>
</dbReference>
<keyword evidence="1" id="KW-0805">Transcription regulation</keyword>
<gene>
    <name evidence="5" type="ordered locus">MLP_01920</name>
</gene>
<accession>F5XHR1</accession>
<dbReference type="PROSITE" id="PS50932">
    <property type="entry name" value="HTH_LACI_2"/>
    <property type="match status" value="1"/>
</dbReference>
<dbReference type="CDD" id="cd06267">
    <property type="entry name" value="PBP1_LacI_sugar_binding-like"/>
    <property type="match status" value="1"/>
</dbReference>
<dbReference type="AlphaFoldDB" id="F5XHR1"/>
<dbReference type="EMBL" id="AP012204">
    <property type="protein sequence ID" value="BAK33206.1"/>
    <property type="molecule type" value="Genomic_DNA"/>
</dbReference>
<evidence type="ECO:0000256" key="3">
    <source>
        <dbReference type="ARBA" id="ARBA00023163"/>
    </source>
</evidence>
<protein>
    <submittedName>
        <fullName evidence="5">LacI family transcriptional regulator</fullName>
    </submittedName>
</protein>
<dbReference type="InterPro" id="IPR046335">
    <property type="entry name" value="LacI/GalR-like_sensor"/>
</dbReference>
<evidence type="ECO:0000313" key="5">
    <source>
        <dbReference type="EMBL" id="BAK33206.1"/>
    </source>
</evidence>
<dbReference type="KEGG" id="mph:MLP_01920"/>
<reference evidence="5 6" key="1">
    <citation type="submission" date="2011-05" db="EMBL/GenBank/DDBJ databases">
        <title>Whole genome sequence of Microlunatus phosphovorus NM-1.</title>
        <authorList>
            <person name="Hosoyama A."/>
            <person name="Sasaki K."/>
            <person name="Harada T."/>
            <person name="Igarashi R."/>
            <person name="Kawakoshi A."/>
            <person name="Sasagawa M."/>
            <person name="Fukada J."/>
            <person name="Nakamura S."/>
            <person name="Katano Y."/>
            <person name="Hanada S."/>
            <person name="Kamagata Y."/>
            <person name="Nakamura N."/>
            <person name="Yamazaki S."/>
            <person name="Fujita N."/>
        </authorList>
    </citation>
    <scope>NUCLEOTIDE SEQUENCE [LARGE SCALE GENOMIC DNA]</scope>
    <source>
        <strain evidence="6">ATCC 700054 / DSM 10555 / JCM 9379 / NBRC 101784 / NCIMB 13414 / VKM Ac-1990 / NM-1</strain>
    </source>
</reference>
<evidence type="ECO:0000313" key="6">
    <source>
        <dbReference type="Proteomes" id="UP000007947"/>
    </source>
</evidence>
<name>F5XHR1_MICPN</name>
<dbReference type="Pfam" id="PF13377">
    <property type="entry name" value="Peripla_BP_3"/>
    <property type="match status" value="1"/>
</dbReference>
<keyword evidence="6" id="KW-1185">Reference proteome</keyword>
<dbReference type="GO" id="GO:0000976">
    <property type="term" value="F:transcription cis-regulatory region binding"/>
    <property type="evidence" value="ECO:0007669"/>
    <property type="project" value="TreeGrafter"/>
</dbReference>
<dbReference type="SUPFAM" id="SSF53822">
    <property type="entry name" value="Periplasmic binding protein-like I"/>
    <property type="match status" value="1"/>
</dbReference>
<dbReference type="PANTHER" id="PTHR30146">
    <property type="entry name" value="LACI-RELATED TRANSCRIPTIONAL REPRESSOR"/>
    <property type="match status" value="1"/>
</dbReference>